<dbReference type="Proteomes" id="UP001501371">
    <property type="component" value="Unassembled WGS sequence"/>
</dbReference>
<organism evidence="1 2">
    <name type="scientific">Streptomyces hebeiensis</name>
    <dbReference type="NCBI Taxonomy" id="229486"/>
    <lineage>
        <taxon>Bacteria</taxon>
        <taxon>Bacillati</taxon>
        <taxon>Actinomycetota</taxon>
        <taxon>Actinomycetes</taxon>
        <taxon>Kitasatosporales</taxon>
        <taxon>Streptomycetaceae</taxon>
        <taxon>Streptomyces</taxon>
    </lineage>
</organism>
<protein>
    <submittedName>
        <fullName evidence="1">Uncharacterized protein</fullName>
    </submittedName>
</protein>
<sequence>MAWDTPAVLATSLLVGLAGRSVIAPYSVVSVELVRRGVMVDPRTAHMVRMTLDVIRNTSVPGTTARPENS</sequence>
<gene>
    <name evidence="1" type="ORF">GCM10009654_41350</name>
</gene>
<comment type="caution">
    <text evidence="1">The sequence shown here is derived from an EMBL/GenBank/DDBJ whole genome shotgun (WGS) entry which is preliminary data.</text>
</comment>
<reference evidence="2" key="1">
    <citation type="journal article" date="2019" name="Int. J. Syst. Evol. Microbiol.">
        <title>The Global Catalogue of Microorganisms (GCM) 10K type strain sequencing project: providing services to taxonomists for standard genome sequencing and annotation.</title>
        <authorList>
            <consortium name="The Broad Institute Genomics Platform"/>
            <consortium name="The Broad Institute Genome Sequencing Center for Infectious Disease"/>
            <person name="Wu L."/>
            <person name="Ma J."/>
        </authorList>
    </citation>
    <scope>NUCLEOTIDE SEQUENCE [LARGE SCALE GENOMIC DNA]</scope>
    <source>
        <strain evidence="2">JCM 12696</strain>
    </source>
</reference>
<dbReference type="EMBL" id="BAAAKV010000037">
    <property type="protein sequence ID" value="GAA1179864.1"/>
    <property type="molecule type" value="Genomic_DNA"/>
</dbReference>
<evidence type="ECO:0000313" key="1">
    <source>
        <dbReference type="EMBL" id="GAA1179864.1"/>
    </source>
</evidence>
<name>A0ABP4FHJ3_9ACTN</name>
<evidence type="ECO:0000313" key="2">
    <source>
        <dbReference type="Proteomes" id="UP001501371"/>
    </source>
</evidence>
<keyword evidence="2" id="KW-1185">Reference proteome</keyword>
<proteinExistence type="predicted"/>
<accession>A0ABP4FHJ3</accession>